<comment type="similarity">
    <text evidence="5">Belongs to the NRP synthetase family.</text>
</comment>
<accession>A0A9W9VPL4</accession>
<dbReference type="GO" id="GO:0005737">
    <property type="term" value="C:cytoplasm"/>
    <property type="evidence" value="ECO:0007669"/>
    <property type="project" value="TreeGrafter"/>
</dbReference>
<dbReference type="Gene3D" id="3.30.300.30">
    <property type="match status" value="1"/>
</dbReference>
<dbReference type="Pfam" id="PF00550">
    <property type="entry name" value="PP-binding"/>
    <property type="match status" value="3"/>
</dbReference>
<proteinExistence type="inferred from homology"/>
<dbReference type="Gene3D" id="3.30.559.10">
    <property type="entry name" value="Chloramphenicol acetyltransferase-like domain"/>
    <property type="match status" value="3"/>
</dbReference>
<comment type="caution">
    <text evidence="8">The sequence shown here is derived from an EMBL/GenBank/DDBJ whole genome shotgun (WGS) entry which is preliminary data.</text>
</comment>
<dbReference type="PANTHER" id="PTHR45527:SF1">
    <property type="entry name" value="FATTY ACID SYNTHASE"/>
    <property type="match status" value="1"/>
</dbReference>
<keyword evidence="2" id="KW-0596">Phosphopantetheine</keyword>
<evidence type="ECO:0000256" key="2">
    <source>
        <dbReference type="ARBA" id="ARBA00022450"/>
    </source>
</evidence>
<dbReference type="InterPro" id="IPR020806">
    <property type="entry name" value="PKS_PP-bd"/>
</dbReference>
<dbReference type="Proteomes" id="UP001147747">
    <property type="component" value="Unassembled WGS sequence"/>
</dbReference>
<dbReference type="Gene3D" id="3.30.559.30">
    <property type="entry name" value="Nonribosomal peptide synthetase, condensation domain"/>
    <property type="match status" value="4"/>
</dbReference>
<evidence type="ECO:0000256" key="5">
    <source>
        <dbReference type="ARBA" id="ARBA00029454"/>
    </source>
</evidence>
<dbReference type="GeneID" id="81373124"/>
<feature type="domain" description="Carrier" evidence="7">
    <location>
        <begin position="2118"/>
        <end position="2194"/>
    </location>
</feature>
<dbReference type="InterPro" id="IPR009081">
    <property type="entry name" value="PP-bd_ACP"/>
</dbReference>
<evidence type="ECO:0000259" key="7">
    <source>
        <dbReference type="PROSITE" id="PS50075"/>
    </source>
</evidence>
<dbReference type="InterPro" id="IPR000873">
    <property type="entry name" value="AMP-dep_synth/lig_dom"/>
</dbReference>
<reference evidence="8" key="2">
    <citation type="journal article" date="2023" name="IMA Fungus">
        <title>Comparative genomic study of the Penicillium genus elucidates a diverse pangenome and 15 lateral gene transfer events.</title>
        <authorList>
            <person name="Petersen C."/>
            <person name="Sorensen T."/>
            <person name="Nielsen M.R."/>
            <person name="Sondergaard T.E."/>
            <person name="Sorensen J.L."/>
            <person name="Fitzpatrick D.A."/>
            <person name="Frisvad J.C."/>
            <person name="Nielsen K.L."/>
        </authorList>
    </citation>
    <scope>NUCLEOTIDE SEQUENCE</scope>
    <source>
        <strain evidence="8">IBT 29677</strain>
    </source>
</reference>
<dbReference type="InterPro" id="IPR042099">
    <property type="entry name" value="ANL_N_sf"/>
</dbReference>
<dbReference type="InterPro" id="IPR001242">
    <property type="entry name" value="Condensation_dom"/>
</dbReference>
<dbReference type="GO" id="GO:0016874">
    <property type="term" value="F:ligase activity"/>
    <property type="evidence" value="ECO:0007669"/>
    <property type="project" value="UniProtKB-KW"/>
</dbReference>
<comment type="pathway">
    <text evidence="1">Siderophore biosynthesis.</text>
</comment>
<dbReference type="RefSeq" id="XP_056484764.1">
    <property type="nucleotide sequence ID" value="XM_056634144.1"/>
</dbReference>
<dbReference type="GO" id="GO:0031177">
    <property type="term" value="F:phosphopantetheine binding"/>
    <property type="evidence" value="ECO:0007669"/>
    <property type="project" value="InterPro"/>
</dbReference>
<feature type="region of interest" description="Disordered" evidence="6">
    <location>
        <begin position="991"/>
        <end position="1023"/>
    </location>
</feature>
<dbReference type="SMART" id="SM00823">
    <property type="entry name" value="PKS_PP"/>
    <property type="match status" value="2"/>
</dbReference>
<dbReference type="GO" id="GO:0044550">
    <property type="term" value="P:secondary metabolite biosynthetic process"/>
    <property type="evidence" value="ECO:0007669"/>
    <property type="project" value="TreeGrafter"/>
</dbReference>
<organism evidence="8 9">
    <name type="scientific">Penicillium cosmopolitanum</name>
    <dbReference type="NCBI Taxonomy" id="1131564"/>
    <lineage>
        <taxon>Eukaryota</taxon>
        <taxon>Fungi</taxon>
        <taxon>Dikarya</taxon>
        <taxon>Ascomycota</taxon>
        <taxon>Pezizomycotina</taxon>
        <taxon>Eurotiomycetes</taxon>
        <taxon>Eurotiomycetidae</taxon>
        <taxon>Eurotiales</taxon>
        <taxon>Aspergillaceae</taxon>
        <taxon>Penicillium</taxon>
    </lineage>
</organism>
<reference evidence="8" key="1">
    <citation type="submission" date="2022-12" db="EMBL/GenBank/DDBJ databases">
        <authorList>
            <person name="Petersen C."/>
        </authorList>
    </citation>
    <scope>NUCLEOTIDE SEQUENCE</scope>
    <source>
        <strain evidence="8">IBT 29677</strain>
    </source>
</reference>
<dbReference type="Pfam" id="PF00501">
    <property type="entry name" value="AMP-binding"/>
    <property type="match status" value="1"/>
</dbReference>
<dbReference type="OrthoDB" id="416786at2759"/>
<dbReference type="PROSITE" id="PS50075">
    <property type="entry name" value="CARRIER"/>
    <property type="match status" value="3"/>
</dbReference>
<dbReference type="SUPFAM" id="SSF56801">
    <property type="entry name" value="Acetyl-CoA synthetase-like"/>
    <property type="match status" value="1"/>
</dbReference>
<gene>
    <name evidence="8" type="ORF">N7509_009507</name>
</gene>
<dbReference type="Pfam" id="PF00668">
    <property type="entry name" value="Condensation"/>
    <property type="match status" value="3"/>
</dbReference>
<keyword evidence="9" id="KW-1185">Reference proteome</keyword>
<protein>
    <submittedName>
        <fullName evidence="8">AMP-dependent synthetase/ligase</fullName>
    </submittedName>
</protein>
<evidence type="ECO:0000256" key="3">
    <source>
        <dbReference type="ARBA" id="ARBA00022553"/>
    </source>
</evidence>
<feature type="domain" description="Carrier" evidence="7">
    <location>
        <begin position="1573"/>
        <end position="1649"/>
    </location>
</feature>
<evidence type="ECO:0000313" key="9">
    <source>
        <dbReference type="Proteomes" id="UP001147747"/>
    </source>
</evidence>
<dbReference type="EMBL" id="JAPZBU010000009">
    <property type="protein sequence ID" value="KAJ5386966.1"/>
    <property type="molecule type" value="Genomic_DNA"/>
</dbReference>
<dbReference type="SUPFAM" id="SSF47336">
    <property type="entry name" value="ACP-like"/>
    <property type="match status" value="3"/>
</dbReference>
<evidence type="ECO:0000256" key="1">
    <source>
        <dbReference type="ARBA" id="ARBA00004924"/>
    </source>
</evidence>
<evidence type="ECO:0000313" key="8">
    <source>
        <dbReference type="EMBL" id="KAJ5386966.1"/>
    </source>
</evidence>
<dbReference type="Gene3D" id="1.10.1200.10">
    <property type="entry name" value="ACP-like"/>
    <property type="match status" value="2"/>
</dbReference>
<dbReference type="GO" id="GO:0043041">
    <property type="term" value="P:amino acid activation for nonribosomal peptide biosynthetic process"/>
    <property type="evidence" value="ECO:0007669"/>
    <property type="project" value="TreeGrafter"/>
</dbReference>
<dbReference type="InterPro" id="IPR036736">
    <property type="entry name" value="ACP-like_sf"/>
</dbReference>
<evidence type="ECO:0000256" key="6">
    <source>
        <dbReference type="SAM" id="MobiDB-lite"/>
    </source>
</evidence>
<keyword evidence="3" id="KW-0597">Phosphoprotein</keyword>
<evidence type="ECO:0000256" key="4">
    <source>
        <dbReference type="ARBA" id="ARBA00022598"/>
    </source>
</evidence>
<dbReference type="PROSITE" id="PS00012">
    <property type="entry name" value="PHOSPHOPANTETHEINE"/>
    <property type="match status" value="1"/>
</dbReference>
<name>A0A9W9VPL4_9EURO</name>
<dbReference type="SUPFAM" id="SSF52777">
    <property type="entry name" value="CoA-dependent acyltransferases"/>
    <property type="match status" value="7"/>
</dbReference>
<dbReference type="Gene3D" id="3.40.50.12780">
    <property type="entry name" value="N-terminal domain of ligase-like"/>
    <property type="match status" value="1"/>
</dbReference>
<dbReference type="PANTHER" id="PTHR45527">
    <property type="entry name" value="NONRIBOSOMAL PEPTIDE SYNTHETASE"/>
    <property type="match status" value="1"/>
</dbReference>
<dbReference type="InterPro" id="IPR023213">
    <property type="entry name" value="CAT-like_dom_sf"/>
</dbReference>
<dbReference type="FunFam" id="3.30.300.30:FF:000033">
    <property type="entry name" value="Nonribosomal siderophore peptide synthase SidC"/>
    <property type="match status" value="1"/>
</dbReference>
<sequence>MLSKARQWKCSLRPSARLPEENLPVTLLPIPSCETATEPSSFENLKSLDGICLKGLGKQDDLQSLITGYSRWIMEVTAQNRVAFLVTERSDDLALRCAVVSSHRLSKDEMLEWEIYEISLESLTGELETLEFALCLRYEAGIEESLRIPIRVALCIDLQSSTAIFAHRVELINDGYLSDIAKRLGKTLENEEGQHEKIAFWERELKEFVGLGDIHFPTLSCTRSLQPPDSPTCIQTSLTLQISWEKLDDLAQQLGLKSGVSVVRGAFAYTLAEYTETDKIILGDQDRADLTQDIPVNLVLVTVLPQDTSEEFLCRLDKFMRSASAIPSPTAQNVREILKIPSFQTPYNALFAYQQRAVHESDLESSHGASRTSLEAPMELTLQRSEKDQPILTLSCRLLLMDATHSEVVMKQIDALVTSMCSAPTERIQDLTHLFPKELISIHSPVVSDDVKGAPLLSPAHWVDSWASSNPSWVGLEIISAVSENDRDTVSRTWTYRELSETSSRLCTWILDRGWNNRSIAVCLDRSFLAYCLVLAIWKSGNCYVPIAEDLPEARQLFLLSDSGATAFFVDTNVSKLLLSTGNCEVIDIASLEMCGNSEVVKDKQSIDPKPSDDCYLLYTSGSTGAPKGVLVSRGNLSAFVEAQSDYICRDVPDTQKLKGFGSYLAHASRAFDVHICEMVLGWRHGLRLVTGQRSMLLDNLFLVLRQFKITHAGFVPSLLEHAGVSAESLPDLRYLGVGGEKISETVIERFVGKRSLSLVNAYGPTEATIGFTSHTVKPWSTVRNIGTAVGNIAVHVLESNSSKYVKRGQAGELCVTGDLVASGYHRRPDATGFTDHYGQRMYRTGDIVRLMANDCIEYLGRRDSQAKIRGQRLELEEVSIAIRRCAGFPVNVTSMVTPSPITKRPQLVSFISPSGDRLDSASTEVTFMKNQYQEWVPNILESCRVELPAYMVPSVLLPVSSIPIQISGKADSRRLVALYESIPISDLLLRPGVVDPEPSSEPDLESNQETNPDPHSEPDGADMTADEMKVRDIICSQIETDPKSVTRATSIFQLGIDSLGALSLTAKLCQAGYTCSGVDILSKGTIQKLALLPNSSRALCREQMKSFSEKHVADVSHRLAQLDQNFRNSQTKIPNSSISVIRPCLPLQESIVSSSVGSPTPLYVNHITCRLGNSIKLTNLKSAFEDLMQQNEILRTCFQIVDRKVLQVVLKPRVATIRWDEVVVSDETVARGLFDMRQAGIASSIIQKIDKEPPFHILAASPICEHDPGWFMLSIHHSIFDGASMDILLKQLHHHYTGNAAMCPVDLAPLYHYMVPKAEADTERFWSCYLDDYSPGIVDHQESDGGSYSIMTKTLPFGLSSLSKIASQASSTTPFIVETAWAVVLAECLGQRDVIFGRVMNGRSIPVDSVEEMLVPLVTTVPGRFRLPSLRSSLLDLAKIHTQAMLESLPHQHTPLRTIQRYTQVPGPLFNTLISYIVTSPQSPWADMLTEMESVMPANYPLALEVNAESGADRITLRLRISKALSSNQRYASLVDRISTLLTELVSNGDATVDAAEPSMTQEKKQSAWDETQWTDIERKIQRAVAEVSGLSDSQISKNASFFAFGIDSVISIHLARCLKKETIVASPSDILRYPSIGALHNYLGKPRVVSRQTEALERPLDQDLGAELFHSDDSIIQTYPCTPLQTAMIGQCLSSAGKGYLHHHVITLSGSIQLERLLHAWQETVKNADILRTSFHRQGTDSQFHAAAHEYPLVQWSHQSNVASLSQAIETISQEATYPSIASFSKPPWKVTLLTGSSQQLMVVTMHHCLYDGFSLPLLFSSLEKNYLGHTEPLGSFALAVQKISSIQSSSIKFWADVVADYQYVGMPISQSSTQHDFQWTEIKIQTGAPELQRLCGAFNVTLQTVALLAFGRSLMPIVGQRDVVFGHVVSGRSFDIDDSMNVIGPLFNTVPFRLKLESAYRSTRSVLEDIQRFSIDSQPFQHAPLSLVQKDWRMAKNGNGSSLFDALFTFNKSEKFDSESIFQPYESSRQPDIPHYRLNVEFDQSPDALVVRVVTRDLLTKKSDLETWTQSLALAMEYILSSCDEPALSYPPGINNLPMVKVPLRMADDASPDNFVFRTYVEGLKLILSQVTHSKPENIHESNSVFALGLDSILALDVSSQCRIAGLEISVSEILQGETIRGIAKLASKKQSVFSKPAGSTLTENCAVTSHVRSKALSLLSLLEDQVEDVIPCLSGQNFYIASWLRSQRQLWEFTFPLRSQSSLDPQRLQLAWQQLQQRHSILRTTFVAILPDQVLQVVQKPCQFVPQTQIHIEEASGDLKPFIHGLMQSIGRKSSNLFTPPIRLRLVQYAGFDVLLLTLHHALYDARTISILMHDLEALYQNKTLSPPSNFTSFVLDTRQKCQSGFADDYWKKALLMGQRTLLGAQPSSDLTPLCVQSSQAIFPRKLTILEGQCREKNISMPSLMVMAIGRSLARTAEVSHPILGLFQNGRSNDYPGIEHMVGPTVNMLPLVVPNALVSPSREALLDMQQKLAQRTLYDQTDLQSLCQRMKVLGQELEFNLLVNILWGQLSSMPSEEVDTIFTPLSLDYDIKVDSDNLITGETTVDHFDWKNFPGGSDIYLEISYNEEHNALLWKLDYSSSQFRSWKRRNSCRGWRMR</sequence>
<feature type="domain" description="Carrier" evidence="7">
    <location>
        <begin position="1022"/>
        <end position="1098"/>
    </location>
</feature>
<dbReference type="InterPro" id="IPR020845">
    <property type="entry name" value="AMP-binding_CS"/>
</dbReference>
<dbReference type="InterPro" id="IPR006162">
    <property type="entry name" value="Ppantetheine_attach_site"/>
</dbReference>
<keyword evidence="4" id="KW-0436">Ligase</keyword>
<dbReference type="PROSITE" id="PS00455">
    <property type="entry name" value="AMP_BINDING"/>
    <property type="match status" value="1"/>
</dbReference>
<dbReference type="InterPro" id="IPR045851">
    <property type="entry name" value="AMP-bd_C_sf"/>
</dbReference>